<evidence type="ECO:0000256" key="1">
    <source>
        <dbReference type="SAM" id="MobiDB-lite"/>
    </source>
</evidence>
<proteinExistence type="predicted"/>
<feature type="region of interest" description="Disordered" evidence="1">
    <location>
        <begin position="11"/>
        <end position="30"/>
    </location>
</feature>
<gene>
    <name evidence="2" type="ORF">DAT39_019507</name>
</gene>
<dbReference type="Proteomes" id="UP000727407">
    <property type="component" value="Unassembled WGS sequence"/>
</dbReference>
<feature type="non-terminal residue" evidence="2">
    <location>
        <position position="72"/>
    </location>
</feature>
<accession>A0A8J4WTV8</accession>
<name>A0A8J4WTV8_CLAMG</name>
<reference evidence="2" key="1">
    <citation type="submission" date="2020-07" db="EMBL/GenBank/DDBJ databases">
        <title>Clarias magur genome sequencing, assembly and annotation.</title>
        <authorList>
            <person name="Kushwaha B."/>
            <person name="Kumar R."/>
            <person name="Das P."/>
            <person name="Joshi C.G."/>
            <person name="Kumar D."/>
            <person name="Nagpure N.S."/>
            <person name="Pandey M."/>
            <person name="Agarwal S."/>
            <person name="Srivastava S."/>
            <person name="Singh M."/>
            <person name="Sahoo L."/>
            <person name="Jayasankar P."/>
            <person name="Meher P.K."/>
            <person name="Koringa P.G."/>
            <person name="Iquebal M.A."/>
            <person name="Das S.P."/>
            <person name="Bit A."/>
            <person name="Patnaik S."/>
            <person name="Patel N."/>
            <person name="Shah T.M."/>
            <person name="Hinsu A."/>
            <person name="Jena J.K."/>
        </authorList>
    </citation>
    <scope>NUCLEOTIDE SEQUENCE</scope>
    <source>
        <strain evidence="2">CIFAMagur01</strain>
        <tissue evidence="2">Testis</tissue>
    </source>
</reference>
<keyword evidence="3" id="KW-1185">Reference proteome</keyword>
<comment type="caution">
    <text evidence="2">The sequence shown here is derived from an EMBL/GenBank/DDBJ whole genome shotgun (WGS) entry which is preliminary data.</text>
</comment>
<dbReference type="AlphaFoldDB" id="A0A8J4WTV8"/>
<dbReference type="EMBL" id="QNUK01000650">
    <property type="protein sequence ID" value="KAF5890791.1"/>
    <property type="molecule type" value="Genomic_DNA"/>
</dbReference>
<protein>
    <submittedName>
        <fullName evidence="2">Uncharacterized protein</fullName>
    </submittedName>
</protein>
<evidence type="ECO:0000313" key="2">
    <source>
        <dbReference type="EMBL" id="KAF5890791.1"/>
    </source>
</evidence>
<organism evidence="2 3">
    <name type="scientific">Clarias magur</name>
    <name type="common">Asian catfish</name>
    <name type="synonym">Macropteronotus magur</name>
    <dbReference type="NCBI Taxonomy" id="1594786"/>
    <lineage>
        <taxon>Eukaryota</taxon>
        <taxon>Metazoa</taxon>
        <taxon>Chordata</taxon>
        <taxon>Craniata</taxon>
        <taxon>Vertebrata</taxon>
        <taxon>Euteleostomi</taxon>
        <taxon>Actinopterygii</taxon>
        <taxon>Neopterygii</taxon>
        <taxon>Teleostei</taxon>
        <taxon>Ostariophysi</taxon>
        <taxon>Siluriformes</taxon>
        <taxon>Clariidae</taxon>
        <taxon>Clarias</taxon>
    </lineage>
</organism>
<sequence length="72" mass="8038">MERFYALKRLESKTHNGTPESSECSHENPAGGVNEMVMVKPEVFVQLKRQLLLSEAEIGLVERLFICTASSA</sequence>
<evidence type="ECO:0000313" key="3">
    <source>
        <dbReference type="Proteomes" id="UP000727407"/>
    </source>
</evidence>